<protein>
    <recommendedName>
        <fullName evidence="9">G-protein coupled receptors family 1 profile domain-containing protein</fullName>
    </recommendedName>
</protein>
<organism evidence="10 11">
    <name type="scientific">Biomphalaria glabrata</name>
    <name type="common">Bloodfluke planorb</name>
    <name type="synonym">Freshwater snail</name>
    <dbReference type="NCBI Taxonomy" id="6526"/>
    <lineage>
        <taxon>Eukaryota</taxon>
        <taxon>Metazoa</taxon>
        <taxon>Spiralia</taxon>
        <taxon>Lophotrochozoa</taxon>
        <taxon>Mollusca</taxon>
        <taxon>Gastropoda</taxon>
        <taxon>Heterobranchia</taxon>
        <taxon>Euthyneura</taxon>
        <taxon>Panpulmonata</taxon>
        <taxon>Hygrophila</taxon>
        <taxon>Lymnaeoidea</taxon>
        <taxon>Planorbidae</taxon>
        <taxon>Biomphalaria</taxon>
    </lineage>
</organism>
<feature type="transmembrane region" description="Helical" evidence="8">
    <location>
        <begin position="79"/>
        <end position="97"/>
    </location>
</feature>
<dbReference type="VEuPathDB" id="VectorBase:BGLAX_051643"/>
<dbReference type="GO" id="GO:0005886">
    <property type="term" value="C:plasma membrane"/>
    <property type="evidence" value="ECO:0007669"/>
    <property type="project" value="TreeGrafter"/>
</dbReference>
<evidence type="ECO:0000256" key="8">
    <source>
        <dbReference type="SAM" id="Phobius"/>
    </source>
</evidence>
<keyword evidence="2 8" id="KW-0812">Transmembrane</keyword>
<keyword evidence="5 8" id="KW-0472">Membrane</keyword>
<dbReference type="Proteomes" id="UP000076420">
    <property type="component" value="Unassembled WGS sequence"/>
</dbReference>
<feature type="transmembrane region" description="Helical" evidence="8">
    <location>
        <begin position="335"/>
        <end position="357"/>
    </location>
</feature>
<dbReference type="EnsemblMetazoa" id="BGLB020664-RA">
    <property type="protein sequence ID" value="BGLB020664-PA"/>
    <property type="gene ID" value="BGLB020664"/>
</dbReference>
<dbReference type="Gene3D" id="1.20.1070.10">
    <property type="entry name" value="Rhodopsin 7-helix transmembrane proteins"/>
    <property type="match status" value="2"/>
</dbReference>
<evidence type="ECO:0000256" key="4">
    <source>
        <dbReference type="ARBA" id="ARBA00023040"/>
    </source>
</evidence>
<dbReference type="OrthoDB" id="5969463at2759"/>
<dbReference type="PROSITE" id="PS50262">
    <property type="entry name" value="G_PROTEIN_RECEP_F1_2"/>
    <property type="match status" value="1"/>
</dbReference>
<keyword evidence="7" id="KW-0807">Transducer</keyword>
<evidence type="ECO:0000259" key="9">
    <source>
        <dbReference type="PROSITE" id="PS50262"/>
    </source>
</evidence>
<sequence>MGNTVVDFLIMVIVIPGEIYELFHFYDFDWPIVCKIRKYLTCILIMSSASFLVVIAITRYKMVCSPAEKQVTMTQSKRIIVLLIFNSLILSIPYFVLHGTQTIKTPFPNLDGHSCQLDDLYVNTIWPKVNSALFCLIFMICTVTMVTAYVRIARKIWTHKIAKRRNEQRRMKPAQRHSVWFIETSTSPVLGRKNATPPRGGTNRDLLQGIKEINNSNSDTAHLNNVNKKDATSATSAVNSHGEINQAKVKTFDRSKILGKQRLDDCRTNSLERYTKSMRKHRSCDERNKNALSNSWTVLTTLSSPTPSSIPVEKKPSFLKYKLDKRRSIFSKTSCMMLTISLTSFLGALPFLALHVYKVVCPENYAALHGVQLAFFQLFCRSHLFNSAVNPIVYIQKDKNLRRECLKLFKRS</sequence>
<feature type="transmembrane region" description="Helical" evidence="8">
    <location>
        <begin position="38"/>
        <end position="58"/>
    </location>
</feature>
<feature type="domain" description="G-protein coupled receptors family 1 profile" evidence="9">
    <location>
        <begin position="1"/>
        <end position="394"/>
    </location>
</feature>
<dbReference type="InterPro" id="IPR017452">
    <property type="entry name" value="GPCR_Rhodpsn_7TM"/>
</dbReference>
<evidence type="ECO:0000256" key="1">
    <source>
        <dbReference type="ARBA" id="ARBA00004141"/>
    </source>
</evidence>
<dbReference type="STRING" id="6526.A0A2C9KK93"/>
<comment type="subcellular location">
    <subcellularLocation>
        <location evidence="1">Membrane</location>
        <topology evidence="1">Multi-pass membrane protein</topology>
    </subcellularLocation>
</comment>
<dbReference type="SUPFAM" id="SSF81321">
    <property type="entry name" value="Family A G protein-coupled receptor-like"/>
    <property type="match status" value="1"/>
</dbReference>
<evidence type="ECO:0000256" key="6">
    <source>
        <dbReference type="ARBA" id="ARBA00023170"/>
    </source>
</evidence>
<evidence type="ECO:0000313" key="11">
    <source>
        <dbReference type="Proteomes" id="UP000076420"/>
    </source>
</evidence>
<dbReference type="GO" id="GO:0004930">
    <property type="term" value="F:G protein-coupled receptor activity"/>
    <property type="evidence" value="ECO:0007669"/>
    <property type="project" value="UniProtKB-KW"/>
</dbReference>
<dbReference type="PANTHER" id="PTHR24243">
    <property type="entry name" value="G-PROTEIN COUPLED RECEPTOR"/>
    <property type="match status" value="1"/>
</dbReference>
<evidence type="ECO:0000256" key="2">
    <source>
        <dbReference type="ARBA" id="ARBA00022692"/>
    </source>
</evidence>
<dbReference type="InterPro" id="IPR000276">
    <property type="entry name" value="GPCR_Rhodpsn"/>
</dbReference>
<accession>A0A2C9KK93</accession>
<dbReference type="RefSeq" id="XP_013096907.2">
    <property type="nucleotide sequence ID" value="XM_013241453.2"/>
</dbReference>
<dbReference type="CDD" id="cd00637">
    <property type="entry name" value="7tm_classA_rhodopsin-like"/>
    <property type="match status" value="1"/>
</dbReference>
<keyword evidence="4" id="KW-0297">G-protein coupled receptor</keyword>
<keyword evidence="6" id="KW-0675">Receptor</keyword>
<keyword evidence="3 8" id="KW-1133">Transmembrane helix</keyword>
<evidence type="ECO:0000256" key="5">
    <source>
        <dbReference type="ARBA" id="ARBA00023136"/>
    </source>
</evidence>
<dbReference type="KEGG" id="bgt:106080136"/>
<evidence type="ECO:0000313" key="10">
    <source>
        <dbReference type="EnsemblMetazoa" id="BGLB020664-PA"/>
    </source>
</evidence>
<feature type="transmembrane region" description="Helical" evidence="8">
    <location>
        <begin position="131"/>
        <end position="150"/>
    </location>
</feature>
<reference evidence="10" key="1">
    <citation type="submission" date="2020-05" db="UniProtKB">
        <authorList>
            <consortium name="EnsemblMetazoa"/>
        </authorList>
    </citation>
    <scope>IDENTIFICATION</scope>
    <source>
        <strain evidence="10">BB02</strain>
    </source>
</reference>
<name>A0A2C9KK93_BIOGL</name>
<dbReference type="AlphaFoldDB" id="A0A2C9KK93"/>
<proteinExistence type="predicted"/>
<dbReference type="PRINTS" id="PR00237">
    <property type="entry name" value="GPCRRHODOPSN"/>
</dbReference>
<evidence type="ECO:0000256" key="7">
    <source>
        <dbReference type="ARBA" id="ARBA00023224"/>
    </source>
</evidence>
<feature type="transmembrane region" description="Helical" evidence="8">
    <location>
        <begin position="5"/>
        <end position="26"/>
    </location>
</feature>
<dbReference type="VEuPathDB" id="VectorBase:BGLB020664"/>
<gene>
    <name evidence="10" type="primary">106080136</name>
</gene>
<dbReference type="Pfam" id="PF00001">
    <property type="entry name" value="7tm_1"/>
    <property type="match status" value="1"/>
</dbReference>
<evidence type="ECO:0000256" key="3">
    <source>
        <dbReference type="ARBA" id="ARBA00022989"/>
    </source>
</evidence>
<dbReference type="PANTHER" id="PTHR24243:SF224">
    <property type="entry name" value="G-PROTEIN COUPLED RECEPTOR 19-RELATED"/>
    <property type="match status" value="1"/>
</dbReference>